<keyword evidence="1" id="KW-0472">Membrane</keyword>
<keyword evidence="3" id="KW-1185">Reference proteome</keyword>
<dbReference type="EMBL" id="SOAZ01000022">
    <property type="protein sequence ID" value="TDT51041.1"/>
    <property type="molecule type" value="Genomic_DNA"/>
</dbReference>
<evidence type="ECO:0000256" key="1">
    <source>
        <dbReference type="SAM" id="Phobius"/>
    </source>
</evidence>
<feature type="transmembrane region" description="Helical" evidence="1">
    <location>
        <begin position="76"/>
        <end position="96"/>
    </location>
</feature>
<name>A0A4R7KAJ8_9CLOT</name>
<protein>
    <submittedName>
        <fullName evidence="2">Branched-subunit amino acid transport protein</fullName>
    </submittedName>
</protein>
<dbReference type="InterPro" id="IPR008407">
    <property type="entry name" value="Brnchd-chn_aa_trnsp_AzlD"/>
</dbReference>
<sequence>MSKFFIVLIGMSVLTYLPRMLPMVVLKDLKLPPFFKSFFEFIPFAALGALIFPGIISSTGDEKSAVMGTLISVVLAFFRVNVVIVVLGGILGVYLYQTLM</sequence>
<organism evidence="2 3">
    <name type="scientific">Fonticella tunisiensis</name>
    <dbReference type="NCBI Taxonomy" id="1096341"/>
    <lineage>
        <taxon>Bacteria</taxon>
        <taxon>Bacillati</taxon>
        <taxon>Bacillota</taxon>
        <taxon>Clostridia</taxon>
        <taxon>Eubacteriales</taxon>
        <taxon>Clostridiaceae</taxon>
        <taxon>Fonticella</taxon>
    </lineage>
</organism>
<dbReference type="AlphaFoldDB" id="A0A4R7KAJ8"/>
<comment type="caution">
    <text evidence="2">The sequence shown here is derived from an EMBL/GenBank/DDBJ whole genome shotgun (WGS) entry which is preliminary data.</text>
</comment>
<evidence type="ECO:0000313" key="2">
    <source>
        <dbReference type="EMBL" id="TDT51041.1"/>
    </source>
</evidence>
<dbReference type="RefSeq" id="WP_133628862.1">
    <property type="nucleotide sequence ID" value="NZ_SOAZ01000022.1"/>
</dbReference>
<keyword evidence="1" id="KW-1133">Transmembrane helix</keyword>
<proteinExistence type="predicted"/>
<accession>A0A4R7KAJ8</accession>
<reference evidence="2 3" key="1">
    <citation type="submission" date="2019-03" db="EMBL/GenBank/DDBJ databases">
        <title>Genomic Encyclopedia of Type Strains, Phase IV (KMG-IV): sequencing the most valuable type-strain genomes for metagenomic binning, comparative biology and taxonomic classification.</title>
        <authorList>
            <person name="Goeker M."/>
        </authorList>
    </citation>
    <scope>NUCLEOTIDE SEQUENCE [LARGE SCALE GENOMIC DNA]</scope>
    <source>
        <strain evidence="2 3">DSM 24455</strain>
    </source>
</reference>
<feature type="transmembrane region" description="Helical" evidence="1">
    <location>
        <begin position="6"/>
        <end position="26"/>
    </location>
</feature>
<gene>
    <name evidence="2" type="ORF">EDD71_12211</name>
</gene>
<dbReference type="Pfam" id="PF05437">
    <property type="entry name" value="AzlD"/>
    <property type="match status" value="1"/>
</dbReference>
<keyword evidence="1" id="KW-0812">Transmembrane</keyword>
<feature type="transmembrane region" description="Helical" evidence="1">
    <location>
        <begin position="38"/>
        <end position="56"/>
    </location>
</feature>
<evidence type="ECO:0000313" key="3">
    <source>
        <dbReference type="Proteomes" id="UP000295325"/>
    </source>
</evidence>
<dbReference type="Proteomes" id="UP000295325">
    <property type="component" value="Unassembled WGS sequence"/>
</dbReference>